<name>A0A1F6C9P5_HANXR</name>
<dbReference type="EMBL" id="MFKF01000360">
    <property type="protein sequence ID" value="OGG45875.1"/>
    <property type="molecule type" value="Genomic_DNA"/>
</dbReference>
<gene>
    <name evidence="1" type="ORF">A3F84_17115</name>
</gene>
<dbReference type="Proteomes" id="UP000178606">
    <property type="component" value="Unassembled WGS sequence"/>
</dbReference>
<evidence type="ECO:0008006" key="3">
    <source>
        <dbReference type="Google" id="ProtNLM"/>
    </source>
</evidence>
<reference evidence="1 2" key="1">
    <citation type="journal article" date="2016" name="Nat. Commun.">
        <title>Thousands of microbial genomes shed light on interconnected biogeochemical processes in an aquifer system.</title>
        <authorList>
            <person name="Anantharaman K."/>
            <person name="Brown C.T."/>
            <person name="Hug L.A."/>
            <person name="Sharon I."/>
            <person name="Castelle C.J."/>
            <person name="Probst A.J."/>
            <person name="Thomas B.C."/>
            <person name="Singh A."/>
            <person name="Wilkins M.J."/>
            <person name="Karaoz U."/>
            <person name="Brodie E.L."/>
            <person name="Williams K.H."/>
            <person name="Hubbard S.S."/>
            <person name="Banfield J.F."/>
        </authorList>
    </citation>
    <scope>NUCLEOTIDE SEQUENCE [LARGE SCALE GENOMIC DNA]</scope>
    <source>
        <strain evidence="2">RIFCSPLOWO2_12_FULL_64_10</strain>
    </source>
</reference>
<sequence>MTLTDNPRGNYLFLPGISPYSCGVVAAPGYEVVHVTLSRLLPYRRGFEVISGYLDRLKRPRHALCAVELRSPAPFTFEGFAQFNRGYREILEDWGLLTDGVNPVARTNVAPEVGPPAEPALHAFSCTVPSAEEGPTFVVAGAGEVREGRLETSAIVREGETSAEALTEKAAYVMERMSGRLGGLGVSWAGATAVGVYTAHDLFPFLRSHILSPASHAARHGIRWYLARPPVVGIEFEMDVRGVREERVLQA</sequence>
<evidence type="ECO:0000313" key="1">
    <source>
        <dbReference type="EMBL" id="OGG45875.1"/>
    </source>
</evidence>
<accession>A0A1F6C9P5</accession>
<evidence type="ECO:0000313" key="2">
    <source>
        <dbReference type="Proteomes" id="UP000178606"/>
    </source>
</evidence>
<proteinExistence type="predicted"/>
<protein>
    <recommendedName>
        <fullName evidence="3">RidA family protein</fullName>
    </recommendedName>
</protein>
<organism evidence="1 2">
    <name type="scientific">Handelsmanbacteria sp. (strain RIFCSPLOWO2_12_FULL_64_10)</name>
    <dbReference type="NCBI Taxonomy" id="1817868"/>
    <lineage>
        <taxon>Bacteria</taxon>
        <taxon>Candidatus Handelsmaniibacteriota</taxon>
    </lineage>
</organism>
<comment type="caution">
    <text evidence="1">The sequence shown here is derived from an EMBL/GenBank/DDBJ whole genome shotgun (WGS) entry which is preliminary data.</text>
</comment>
<dbReference type="AlphaFoldDB" id="A0A1F6C9P5"/>